<accession>A0A4Q8M3Q5</accession>
<dbReference type="InterPro" id="IPR003961">
    <property type="entry name" value="FN3_dom"/>
</dbReference>
<feature type="domain" description="Fibronectin type-III" evidence="2">
    <location>
        <begin position="1420"/>
        <end position="1509"/>
    </location>
</feature>
<dbReference type="Pfam" id="PF25023">
    <property type="entry name" value="TEN_YD-shell"/>
    <property type="match status" value="1"/>
</dbReference>
<evidence type="ECO:0000256" key="1">
    <source>
        <dbReference type="ARBA" id="ARBA00022737"/>
    </source>
</evidence>
<evidence type="ECO:0000313" key="4">
    <source>
        <dbReference type="Proteomes" id="UP000294164"/>
    </source>
</evidence>
<dbReference type="Gene3D" id="2.180.10.10">
    <property type="entry name" value="RHS repeat-associated core"/>
    <property type="match status" value="2"/>
</dbReference>
<dbReference type="OrthoDB" id="6904246at2"/>
<dbReference type="InterPro" id="IPR013783">
    <property type="entry name" value="Ig-like_fold"/>
</dbReference>
<dbReference type="Pfam" id="PF05593">
    <property type="entry name" value="RHS_repeat"/>
    <property type="match status" value="1"/>
</dbReference>
<keyword evidence="1" id="KW-0677">Repeat</keyword>
<sequence>MALEWGRQKDLKKMLFALFAKGARDALASVLSRKYAAICALGLTAAIVNCNASAQDVDEYNAKVKNFRDVKPLGQNVFGERVELYKGGLSFFQKDLAMPGRGPDISIGRLYTPSESHNGYGVPGFQDWQLSVPHLIAKSTSKAWNVLGSAGSNNPLARCSQFSSGAPYHIDVDLWFNGYQLVTGDGSQEELLLRASQNANAPGGQTAQYPVVTASGWQFACLTQTANGQPGEAFLATAPNGDKYWFDWLILSRTYKKTFERTAAPQPLSDNIYDAMLIVTKVEDRFGNYVTYQYDGDELKSIQGSDGRLVTISWTSDGSAIANVSSSGRTWTYAYGSGTTGNGNAYTFLQSVTTPESRQWTFALDAFYKSRISTGNAGCSIPARPALNSIVGTMTAPSGVQGTFTIANVLHGRSNVPYACLSAGGSSQFAKAPAHFDALAIIGRTYSGPGINRSWSYAYGPMNASWDTTCASGCEKTTTVDETAPDGVVTRYTYSNEWGEREGKQISVDVNLNATAGRRTTSYTYAPSAGMPYPTSIGGTSTYNSGSRNDLPLTTYTPTQVTTVAQDGDTFTTTVNSFDAFAKPLSVTRSNSLGASTTDAYEYENNTTKWVLAQVRKVTNAGTGLVSSEVTYNSDALPVARYAFGRLLHSYAYNTDGTLASFSDGAGHATQTSDWYRGIPRTMTFADNTTQHAEVSDWGWITSITDALGDKTCYAYDAMGRVSQVTYPSESTTGVCDASAWTPTTLVFEPVGGSEYGLPAGHWRQTVSTGAGSRITYFDAMWQPLLVREFDGGDVAGTQRFTRFTYDANGRQTFASYPSTSSSPTTGNWTSYDALGRTTSSSVDSDSGTLTTLTSYLSGHRTQLTDPRNLQTTTSYQVYDQPAYDSPTLILAPEDSRTVINRDVFGKPLSITRSNGSGSVSVTRSYVYQADQQLCKSIEPEAGATVYGYDAAGNIVKSATGLNVSSYVSTSSCDQDQAWASGRMVSRTYDARDRLATLSFPDGRGNQNWSYTADGLPSQVTTYNSNNGDVVSNTYSYNHRRLLVGEDMAQLGTDTVSMDYGYDANGNLAMHVYPSTLAVSYAPNALGQPTKAGSYATGVSYYPNGAIKQFTYGNGIVHTMTQNARQLPARSTDGAVMDMGYSFDADGNVASTTDYVDGRQTRSMTYDGLNRLATTSSVMFGGNNQAAFTYDALDNLQTFKVGDKVDYQYNYDSQQRLILASNAIGPSVGVGYDAQGNVENRNGKHFDFDYGNRLRCNATAAGCAGSVIERYRYDANGRRVLNDSPTLGKIFSLYGQDGVLRRQQDQRTGKTSEYVYLGGSLVARVVNVQALPVPTTSVPASSSSGLYTVSWTATANTTSYEVQEKVGSTGAWTGVYSGTGNSLAFSGKGNGAYSYRARSCLYANCGAWSNEATVAVELVPTSAPSITSPATAVNGNFSVSWGAVGNTTAYKLEQQVGSGSWSEIYSGLAQSKDFTGLAAGTYGYRVRACSGSGCGGYSTTTQTTAVYAPGTPGTPSAPGSVATGSYTVSWSDVGGASQYRLEESANGGAWSEVLVSAATSYGASGKGTGSYGYRLRACNAAGCSGYSSTASVTVTLAPTDAPGMSVPATSTTGSYAISWSAVAGASSYQVQENGGLIYNGSGTSTSIGGKGNGSYQYNARACNAGGCGPWSSTATTTVSIPPPIPSAPTGLTVRGQAVSPPGTRPVLSEWDISWSAVAGATSYQVGYNTTSGPSVFYTGSATKTDYTHTGSYKFSVRACNDSGCSAWTVQN</sequence>
<dbReference type="PROSITE" id="PS50853">
    <property type="entry name" value="FN3"/>
    <property type="match status" value="2"/>
</dbReference>
<dbReference type="Proteomes" id="UP000294164">
    <property type="component" value="Unassembled WGS sequence"/>
</dbReference>
<gene>
    <name evidence="3" type="ORF">EA655_13920</name>
</gene>
<reference evidence="3 4" key="1">
    <citation type="submission" date="2019-02" db="EMBL/GenBank/DDBJ databases">
        <title>WGS of Pseudoxanthomonas species novum from clinical isolates.</title>
        <authorList>
            <person name="Bernier A.-M."/>
            <person name="Bernard K."/>
            <person name="Vachon A."/>
        </authorList>
    </citation>
    <scope>NUCLEOTIDE SEQUENCE [LARGE SCALE GENOMIC DNA]</scope>
    <source>
        <strain evidence="3 4">NML130969</strain>
    </source>
</reference>
<comment type="caution">
    <text evidence="3">The sequence shown here is derived from an EMBL/GenBank/DDBJ whole genome shotgun (WGS) entry which is preliminary data.</text>
</comment>
<dbReference type="InterPro" id="IPR031325">
    <property type="entry name" value="RHS_repeat"/>
</dbReference>
<dbReference type="InterPro" id="IPR036116">
    <property type="entry name" value="FN3_sf"/>
</dbReference>
<dbReference type="EMBL" id="SHMG01000008">
    <property type="protein sequence ID" value="TAA40241.1"/>
    <property type="molecule type" value="Genomic_DNA"/>
</dbReference>
<dbReference type="SUPFAM" id="SSF49265">
    <property type="entry name" value="Fibronectin type III"/>
    <property type="match status" value="3"/>
</dbReference>
<dbReference type="InterPro" id="IPR056823">
    <property type="entry name" value="TEN-like_YD-shell"/>
</dbReference>
<feature type="domain" description="Fibronectin type-III" evidence="2">
    <location>
        <begin position="1511"/>
        <end position="1598"/>
    </location>
</feature>
<evidence type="ECO:0000313" key="3">
    <source>
        <dbReference type="EMBL" id="TAA40241.1"/>
    </source>
</evidence>
<evidence type="ECO:0000259" key="2">
    <source>
        <dbReference type="PROSITE" id="PS50853"/>
    </source>
</evidence>
<name>A0A4Q8M3Q5_9GAMM</name>
<dbReference type="SMART" id="SM00060">
    <property type="entry name" value="FN3"/>
    <property type="match status" value="4"/>
</dbReference>
<dbReference type="Gene3D" id="2.60.40.10">
    <property type="entry name" value="Immunoglobulins"/>
    <property type="match status" value="4"/>
</dbReference>
<organism evidence="3 4">
    <name type="scientific">Pseudoxanthomonas winnipegensis</name>
    <dbReference type="NCBI Taxonomy" id="2480810"/>
    <lineage>
        <taxon>Bacteria</taxon>
        <taxon>Pseudomonadati</taxon>
        <taxon>Pseudomonadota</taxon>
        <taxon>Gammaproteobacteria</taxon>
        <taxon>Lysobacterales</taxon>
        <taxon>Lysobacteraceae</taxon>
        <taxon>Pseudoxanthomonas</taxon>
    </lineage>
</organism>
<protein>
    <submittedName>
        <fullName evidence="3">RHS repeat protein</fullName>
    </submittedName>
</protein>
<proteinExistence type="predicted"/>